<sequence>MLGRIFLPTIFLVLAYGFWTSSNFKDIAAGVALFLFGMLCMEQGFKAFSGGTLQRLLSASTDRLWKSLSFGVVSTTLMQSSSLVSVITISFLSAEIIGLAQGIGIIFGANLGTTTGAWIVAGFGLKVNISAYAMPILVFGVLFLMQSSARIKGLGWILVGIGFLFLGIHFMKEGFSAYADQIDLTRYALPGIAGLLAFTLIGILATVVMQSSHATLTLTITALAAGQVTYDNALALAIGGNVGTTITALLGSISANISGKRLAAAHVIFNVVTGVLALVFIQPLLQVVEYLSEAVGIAADDYTLKLAVFHSLFNVIGVMIMVPLLPRLVRFLEQHLQGPPMAGDQPRYLSKASLELPEIASQAVYKETLHLLDNAFSLIAHGVDLRRSLIFSEVDMQPLLERTPEQIEIDLDRQYALMIKDIYSANIEFISRAQAAAPAEYSDQYSNLRRANMDTVAAIKATKHLRKNLQVYSRDRNPDLRREYNRFRIRVGGVLRELGALRETDDPVVILLSLDQIKVASLDAANFASATVDKLIRERTITSKMATSLINDGAYTRELVARLIEVVDALARASMPPGEVLGEEMSLQIEEIADIARRLDGGALAAEGEDEL</sequence>
<dbReference type="GO" id="GO:0005436">
    <property type="term" value="F:sodium:phosphate symporter activity"/>
    <property type="evidence" value="ECO:0007669"/>
    <property type="project" value="InterPro"/>
</dbReference>
<dbReference type="PANTHER" id="PTHR10010">
    <property type="entry name" value="SOLUTE CARRIER FAMILY 34 SODIUM PHOSPHATE , MEMBER 2-RELATED"/>
    <property type="match status" value="1"/>
</dbReference>
<feature type="transmembrane region" description="Helical" evidence="6">
    <location>
        <begin position="27"/>
        <end position="48"/>
    </location>
</feature>
<feature type="transmembrane region" description="Helical" evidence="6">
    <location>
        <begin position="153"/>
        <end position="171"/>
    </location>
</feature>
<dbReference type="Proteomes" id="UP000265509">
    <property type="component" value="Unassembled WGS sequence"/>
</dbReference>
<keyword evidence="4 6" id="KW-1133">Transmembrane helix</keyword>
<protein>
    <submittedName>
        <fullName evidence="7">Na/Pi cotransporter family protein</fullName>
    </submittedName>
</protein>
<evidence type="ECO:0000256" key="6">
    <source>
        <dbReference type="SAM" id="Phobius"/>
    </source>
</evidence>
<proteinExistence type="predicted"/>
<keyword evidence="5 6" id="KW-0472">Membrane</keyword>
<feature type="transmembrane region" description="Helical" evidence="6">
    <location>
        <begin position="68"/>
        <end position="92"/>
    </location>
</feature>
<dbReference type="EMBL" id="QRAN01000016">
    <property type="protein sequence ID" value="RLQ21108.1"/>
    <property type="molecule type" value="Genomic_DNA"/>
</dbReference>
<evidence type="ECO:0000313" key="8">
    <source>
        <dbReference type="Proteomes" id="UP000265509"/>
    </source>
</evidence>
<reference evidence="7 8" key="1">
    <citation type="submission" date="2018-07" db="EMBL/GenBank/DDBJ databases">
        <title>Halioglobus sp. genome submission.</title>
        <authorList>
            <person name="Ye M.-Q."/>
            <person name="Du Z.-J."/>
        </authorList>
    </citation>
    <scope>NUCLEOTIDE SEQUENCE [LARGE SCALE GENOMIC DNA]</scope>
    <source>
        <strain evidence="7 8">U0301</strain>
    </source>
</reference>
<keyword evidence="3 6" id="KW-0812">Transmembrane</keyword>
<feature type="transmembrane region" description="Helical" evidence="6">
    <location>
        <begin position="262"/>
        <end position="282"/>
    </location>
</feature>
<accession>A0A3L7DU52</accession>
<feature type="transmembrane region" description="Helical" evidence="6">
    <location>
        <begin position="98"/>
        <end position="120"/>
    </location>
</feature>
<feature type="transmembrane region" description="Helical" evidence="6">
    <location>
        <begin position="127"/>
        <end position="147"/>
    </location>
</feature>
<evidence type="ECO:0000256" key="5">
    <source>
        <dbReference type="ARBA" id="ARBA00023136"/>
    </source>
</evidence>
<keyword evidence="8" id="KW-1185">Reference proteome</keyword>
<dbReference type="AlphaFoldDB" id="A0A3L7DU52"/>
<organism evidence="7 8">
    <name type="scientific">Seongchinamella sediminis</name>
    <dbReference type="NCBI Taxonomy" id="2283635"/>
    <lineage>
        <taxon>Bacteria</taxon>
        <taxon>Pseudomonadati</taxon>
        <taxon>Pseudomonadota</taxon>
        <taxon>Gammaproteobacteria</taxon>
        <taxon>Cellvibrionales</taxon>
        <taxon>Halieaceae</taxon>
        <taxon>Seongchinamella</taxon>
    </lineage>
</organism>
<gene>
    <name evidence="7" type="ORF">DWB85_14520</name>
</gene>
<keyword evidence="2" id="KW-1003">Cell membrane</keyword>
<evidence type="ECO:0000256" key="3">
    <source>
        <dbReference type="ARBA" id="ARBA00022692"/>
    </source>
</evidence>
<evidence type="ECO:0000256" key="2">
    <source>
        <dbReference type="ARBA" id="ARBA00022475"/>
    </source>
</evidence>
<feature type="transmembrane region" description="Helical" evidence="6">
    <location>
        <begin position="233"/>
        <end position="250"/>
    </location>
</feature>
<dbReference type="OrthoDB" id="9763003at2"/>
<evidence type="ECO:0000313" key="7">
    <source>
        <dbReference type="EMBL" id="RLQ21108.1"/>
    </source>
</evidence>
<dbReference type="InterPro" id="IPR003841">
    <property type="entry name" value="Na/Pi_transpt"/>
</dbReference>
<dbReference type="GO" id="GO:0005886">
    <property type="term" value="C:plasma membrane"/>
    <property type="evidence" value="ECO:0007669"/>
    <property type="project" value="UniProtKB-SubCell"/>
</dbReference>
<dbReference type="PANTHER" id="PTHR10010:SF46">
    <property type="entry name" value="SODIUM-DEPENDENT PHOSPHATE TRANSPORT PROTEIN 2B"/>
    <property type="match status" value="1"/>
</dbReference>
<dbReference type="Pfam" id="PF02690">
    <property type="entry name" value="Na_Pi_cotrans"/>
    <property type="match status" value="2"/>
</dbReference>
<evidence type="ECO:0000256" key="4">
    <source>
        <dbReference type="ARBA" id="ARBA00022989"/>
    </source>
</evidence>
<comment type="caution">
    <text evidence="7">The sequence shown here is derived from an EMBL/GenBank/DDBJ whole genome shotgun (WGS) entry which is preliminary data.</text>
</comment>
<feature type="transmembrane region" description="Helical" evidence="6">
    <location>
        <begin position="302"/>
        <end position="325"/>
    </location>
</feature>
<name>A0A3L7DU52_9GAMM</name>
<evidence type="ECO:0000256" key="1">
    <source>
        <dbReference type="ARBA" id="ARBA00004651"/>
    </source>
</evidence>
<dbReference type="GO" id="GO:0044341">
    <property type="term" value="P:sodium-dependent phosphate transport"/>
    <property type="evidence" value="ECO:0007669"/>
    <property type="project" value="InterPro"/>
</dbReference>
<dbReference type="NCBIfam" id="NF037997">
    <property type="entry name" value="Na_Pi_symport"/>
    <property type="match status" value="1"/>
</dbReference>
<dbReference type="RefSeq" id="WP_117956067.1">
    <property type="nucleotide sequence ID" value="NZ_QRAN01000016.1"/>
</dbReference>
<comment type="subcellular location">
    <subcellularLocation>
        <location evidence="1">Cell membrane</location>
        <topology evidence="1">Multi-pass membrane protein</topology>
    </subcellularLocation>
</comment>
<feature type="transmembrane region" description="Helical" evidence="6">
    <location>
        <begin position="192"/>
        <end position="213"/>
    </location>
</feature>